<evidence type="ECO:0000313" key="1">
    <source>
        <dbReference type="EMBL" id="GBP33401.1"/>
    </source>
</evidence>
<protein>
    <submittedName>
        <fullName evidence="1">Uncharacterized protein</fullName>
    </submittedName>
</protein>
<accession>A0A4C1V3P6</accession>
<sequence length="183" mass="20764">MQLLGRLTRTFQEHQTDGSAAFSNDCLLLLEWYRAKWTCPGKKRMQSVLAESSRAEKHDVKFSVSTPTVLKQDCVLTVINKDNVISVRQLNEENRHMVVLRDFSSWAVSSGIYVDVGFRPWTIEEIYEGGFPWKWDRRDKWPSTGAPIRAAGASRSTASARLIPARVTLKNNSRGELIPVNIV</sequence>
<dbReference type="Proteomes" id="UP000299102">
    <property type="component" value="Unassembled WGS sequence"/>
</dbReference>
<reference evidence="1 2" key="1">
    <citation type="journal article" date="2019" name="Commun. Biol.">
        <title>The bagworm genome reveals a unique fibroin gene that provides high tensile strength.</title>
        <authorList>
            <person name="Kono N."/>
            <person name="Nakamura H."/>
            <person name="Ohtoshi R."/>
            <person name="Tomita M."/>
            <person name="Numata K."/>
            <person name="Arakawa K."/>
        </authorList>
    </citation>
    <scope>NUCLEOTIDE SEQUENCE [LARGE SCALE GENOMIC DNA]</scope>
</reference>
<comment type="caution">
    <text evidence="1">The sequence shown here is derived from an EMBL/GenBank/DDBJ whole genome shotgun (WGS) entry which is preliminary data.</text>
</comment>
<proteinExistence type="predicted"/>
<name>A0A4C1V3P6_EUMVA</name>
<dbReference type="EMBL" id="BGZK01000273">
    <property type="protein sequence ID" value="GBP33401.1"/>
    <property type="molecule type" value="Genomic_DNA"/>
</dbReference>
<evidence type="ECO:0000313" key="2">
    <source>
        <dbReference type="Proteomes" id="UP000299102"/>
    </source>
</evidence>
<gene>
    <name evidence="1" type="ORF">EVAR_6749_1</name>
</gene>
<keyword evidence="2" id="KW-1185">Reference proteome</keyword>
<dbReference type="AlphaFoldDB" id="A0A4C1V3P6"/>
<organism evidence="1 2">
    <name type="scientific">Eumeta variegata</name>
    <name type="common">Bagworm moth</name>
    <name type="synonym">Eumeta japonica</name>
    <dbReference type="NCBI Taxonomy" id="151549"/>
    <lineage>
        <taxon>Eukaryota</taxon>
        <taxon>Metazoa</taxon>
        <taxon>Ecdysozoa</taxon>
        <taxon>Arthropoda</taxon>
        <taxon>Hexapoda</taxon>
        <taxon>Insecta</taxon>
        <taxon>Pterygota</taxon>
        <taxon>Neoptera</taxon>
        <taxon>Endopterygota</taxon>
        <taxon>Lepidoptera</taxon>
        <taxon>Glossata</taxon>
        <taxon>Ditrysia</taxon>
        <taxon>Tineoidea</taxon>
        <taxon>Psychidae</taxon>
        <taxon>Oiketicinae</taxon>
        <taxon>Eumeta</taxon>
    </lineage>
</organism>